<accession>A0A1L8V0I9</accession>
<evidence type="ECO:0000313" key="5">
    <source>
        <dbReference type="Proteomes" id="UP000195024"/>
    </source>
</evidence>
<proteinExistence type="predicted"/>
<evidence type="ECO:0000256" key="1">
    <source>
        <dbReference type="SAM" id="MobiDB-lite"/>
    </source>
</evidence>
<dbReference type="Proteomes" id="UP000321175">
    <property type="component" value="Unassembled WGS sequence"/>
</dbReference>
<keyword evidence="2" id="KW-0812">Transmembrane</keyword>
<keyword evidence="2" id="KW-0472">Membrane</keyword>
<sequence length="296" mass="32876">MAFETIGEKLRQARLNKKISLDELQQMTKIQKRYLESIDQNEFDQLPGKFYVRAFIRQYAEAVGEDGDYLVDVFDGKKSFADETIKKRPEPETVSGSRKAMHEEEKNLTKFWTSLPVILLGLVAVAIITVVAYMSWQDRQSEPIIGGTASTVSVDGSITEEEPETSESTVESTVESTTKSTEEEKKMTITPGQDTGSALSIEVKDAKKPITLEFTASERVWIGVQLNNTFDYHYQETLVANDTKTTELPENTTNAMITLGAASNATVKLNGEELPINAGPNNTSLKNISLSLQYAE</sequence>
<keyword evidence="6" id="KW-1185">Reference proteome</keyword>
<feature type="compositionally biased region" description="Low complexity" evidence="1">
    <location>
        <begin position="166"/>
        <end position="179"/>
    </location>
</feature>
<dbReference type="AlphaFoldDB" id="A0A1L8V0I9"/>
<feature type="transmembrane region" description="Helical" evidence="2">
    <location>
        <begin position="111"/>
        <end position="136"/>
    </location>
</feature>
<evidence type="ECO:0000313" key="4">
    <source>
        <dbReference type="EMBL" id="OTP25006.1"/>
    </source>
</evidence>
<dbReference type="Pfam" id="PF13413">
    <property type="entry name" value="HTH_25"/>
    <property type="match status" value="1"/>
</dbReference>
<name>A0A1L8V0I9_ENTMU</name>
<dbReference type="PANTHER" id="PTHR34475">
    <property type="match status" value="1"/>
</dbReference>
<dbReference type="GeneID" id="61000660"/>
<comment type="caution">
    <text evidence="4">The sequence shown here is derived from an EMBL/GenBank/DDBJ whole genome shotgun (WGS) entry which is preliminary data.</text>
</comment>
<reference evidence="4 5" key="1">
    <citation type="submission" date="2017-05" db="EMBL/GenBank/DDBJ databases">
        <title>The Genome Sequence of Enterococcus mundtii 6B1_DIV0119.</title>
        <authorList>
            <consortium name="The Broad Institute Genomics Platform"/>
            <consortium name="The Broad Institute Genomic Center for Infectious Diseases"/>
            <person name="Earl A."/>
            <person name="Manson A."/>
            <person name="Schwartman J."/>
            <person name="Gilmore M."/>
            <person name="Abouelleil A."/>
            <person name="Cao P."/>
            <person name="Chapman S."/>
            <person name="Cusick C."/>
            <person name="Shea T."/>
            <person name="Young S."/>
            <person name="Neafsey D."/>
            <person name="Nusbaum C."/>
            <person name="Birren B."/>
        </authorList>
    </citation>
    <scope>NUCLEOTIDE SEQUENCE [LARGE SCALE GENOMIC DNA]</scope>
    <source>
        <strain evidence="4 5">6B1_DIV0119</strain>
    </source>
</reference>
<keyword evidence="2" id="KW-1133">Transmembrane helix</keyword>
<organism evidence="4 5">
    <name type="scientific">Enterococcus mundtii</name>
    <dbReference type="NCBI Taxonomy" id="53346"/>
    <lineage>
        <taxon>Bacteria</taxon>
        <taxon>Bacillati</taxon>
        <taxon>Bacillota</taxon>
        <taxon>Bacilli</taxon>
        <taxon>Lactobacillales</taxon>
        <taxon>Enterococcaceae</taxon>
        <taxon>Enterococcus</taxon>
    </lineage>
</organism>
<dbReference type="Proteomes" id="UP000195024">
    <property type="component" value="Unassembled WGS sequence"/>
</dbReference>
<evidence type="ECO:0000313" key="6">
    <source>
        <dbReference type="Proteomes" id="UP000321175"/>
    </source>
</evidence>
<dbReference type="InterPro" id="IPR010982">
    <property type="entry name" value="Lambda_DNA-bd_dom_sf"/>
</dbReference>
<evidence type="ECO:0000313" key="3">
    <source>
        <dbReference type="EMBL" id="GEL80576.1"/>
    </source>
</evidence>
<dbReference type="EMBL" id="NGMS01000003">
    <property type="protein sequence ID" value="OTP25006.1"/>
    <property type="molecule type" value="Genomic_DNA"/>
</dbReference>
<reference evidence="3 6" key="2">
    <citation type="submission" date="2019-07" db="EMBL/GenBank/DDBJ databases">
        <title>Whole genome shotgun sequence of Enterococcus mundtii NBRC 100490.</title>
        <authorList>
            <person name="Hosoyama A."/>
            <person name="Uohara A."/>
            <person name="Ohji S."/>
            <person name="Ichikawa N."/>
        </authorList>
    </citation>
    <scope>NUCLEOTIDE SEQUENCE [LARGE SCALE GENOMIC DNA]</scope>
    <source>
        <strain evidence="3 6">NBRC 100490</strain>
    </source>
</reference>
<dbReference type="EMBL" id="BJWA01000011">
    <property type="protein sequence ID" value="GEL80576.1"/>
    <property type="molecule type" value="Genomic_DNA"/>
</dbReference>
<gene>
    <name evidence="4" type="ORF">A5802_002916</name>
    <name evidence="3" type="ORF">EMU01_17200</name>
</gene>
<dbReference type="RefSeq" id="WP_071866530.1">
    <property type="nucleotide sequence ID" value="NZ_BJWA01000011.1"/>
</dbReference>
<dbReference type="Gene3D" id="1.10.260.40">
    <property type="entry name" value="lambda repressor-like DNA-binding domains"/>
    <property type="match status" value="1"/>
</dbReference>
<feature type="region of interest" description="Disordered" evidence="1">
    <location>
        <begin position="157"/>
        <end position="194"/>
    </location>
</feature>
<evidence type="ECO:0000256" key="2">
    <source>
        <dbReference type="SAM" id="Phobius"/>
    </source>
</evidence>
<dbReference type="InterPro" id="IPR050400">
    <property type="entry name" value="Bact_Cytoskel_RodZ"/>
</dbReference>
<protein>
    <submittedName>
        <fullName evidence="3">Transcriptional regulator</fullName>
    </submittedName>
</protein>
<dbReference type="GO" id="GO:0003677">
    <property type="term" value="F:DNA binding"/>
    <property type="evidence" value="ECO:0007669"/>
    <property type="project" value="InterPro"/>
</dbReference>
<dbReference type="SUPFAM" id="SSF47413">
    <property type="entry name" value="lambda repressor-like DNA-binding domains"/>
    <property type="match status" value="1"/>
</dbReference>
<dbReference type="PANTHER" id="PTHR34475:SF1">
    <property type="entry name" value="CYTOSKELETON PROTEIN RODZ"/>
    <property type="match status" value="1"/>
</dbReference>